<gene>
    <name evidence="1" type="ORF">NDU88_002528</name>
</gene>
<evidence type="ECO:0000313" key="2">
    <source>
        <dbReference type="Proteomes" id="UP001066276"/>
    </source>
</evidence>
<evidence type="ECO:0000313" key="1">
    <source>
        <dbReference type="EMBL" id="KAJ1193224.1"/>
    </source>
</evidence>
<keyword evidence="2" id="KW-1185">Reference proteome</keyword>
<comment type="caution">
    <text evidence="1">The sequence shown here is derived from an EMBL/GenBank/DDBJ whole genome shotgun (WGS) entry which is preliminary data.</text>
</comment>
<accession>A0AAV7UZ46</accession>
<reference evidence="1" key="1">
    <citation type="journal article" date="2022" name="bioRxiv">
        <title>Sequencing and chromosome-scale assembly of the giantPleurodeles waltlgenome.</title>
        <authorList>
            <person name="Brown T."/>
            <person name="Elewa A."/>
            <person name="Iarovenko S."/>
            <person name="Subramanian E."/>
            <person name="Araus A.J."/>
            <person name="Petzold A."/>
            <person name="Susuki M."/>
            <person name="Suzuki K.-i.T."/>
            <person name="Hayashi T."/>
            <person name="Toyoda A."/>
            <person name="Oliveira C."/>
            <person name="Osipova E."/>
            <person name="Leigh N.D."/>
            <person name="Simon A."/>
            <person name="Yun M.H."/>
        </authorList>
    </citation>
    <scope>NUCLEOTIDE SEQUENCE</scope>
    <source>
        <strain evidence="1">20211129_DDA</strain>
        <tissue evidence="1">Liver</tissue>
    </source>
</reference>
<proteinExistence type="predicted"/>
<dbReference type="EMBL" id="JANPWB010000004">
    <property type="protein sequence ID" value="KAJ1193224.1"/>
    <property type="molecule type" value="Genomic_DNA"/>
</dbReference>
<dbReference type="AlphaFoldDB" id="A0AAV7UZ46"/>
<sequence>MSYMHQGQAHNMLLSPILHRSNNHFIGHRGTQAPWTITGPMLHCSPPLLPSSLLMLVSWPQLQARAAAFQLRSPQGLFMCRPWCRGGTSRYPEGLRSAAAPTYSAPKLQGELGTYKYVQQNRAHF</sequence>
<organism evidence="1 2">
    <name type="scientific">Pleurodeles waltl</name>
    <name type="common">Iberian ribbed newt</name>
    <dbReference type="NCBI Taxonomy" id="8319"/>
    <lineage>
        <taxon>Eukaryota</taxon>
        <taxon>Metazoa</taxon>
        <taxon>Chordata</taxon>
        <taxon>Craniata</taxon>
        <taxon>Vertebrata</taxon>
        <taxon>Euteleostomi</taxon>
        <taxon>Amphibia</taxon>
        <taxon>Batrachia</taxon>
        <taxon>Caudata</taxon>
        <taxon>Salamandroidea</taxon>
        <taxon>Salamandridae</taxon>
        <taxon>Pleurodelinae</taxon>
        <taxon>Pleurodeles</taxon>
    </lineage>
</organism>
<protein>
    <submittedName>
        <fullName evidence="1">Uncharacterized protein</fullName>
    </submittedName>
</protein>
<name>A0AAV7UZ46_PLEWA</name>
<dbReference type="Proteomes" id="UP001066276">
    <property type="component" value="Chromosome 2_2"/>
</dbReference>